<dbReference type="Gene3D" id="3.40.1740.10">
    <property type="entry name" value="VC0467-like"/>
    <property type="match status" value="1"/>
</dbReference>
<dbReference type="PANTHER" id="PTHR30327">
    <property type="entry name" value="UNCHARACTERIZED PROTEIN YQGE"/>
    <property type="match status" value="1"/>
</dbReference>
<dbReference type="SUPFAM" id="SSF143456">
    <property type="entry name" value="VC0467-like"/>
    <property type="match status" value="1"/>
</dbReference>
<dbReference type="AlphaFoldDB" id="A0AAE9ZBA7"/>
<dbReference type="GO" id="GO:0005829">
    <property type="term" value="C:cytosol"/>
    <property type="evidence" value="ECO:0007669"/>
    <property type="project" value="TreeGrafter"/>
</dbReference>
<evidence type="ECO:0000256" key="1">
    <source>
        <dbReference type="ARBA" id="ARBA00009600"/>
    </source>
</evidence>
<name>A0AAE9ZBA7_9PROT</name>
<accession>A0AAE9ZBA7</accession>
<dbReference type="KEGG" id="hfl:PUV54_15800"/>
<dbReference type="RefSeq" id="WP_274493303.1">
    <property type="nucleotide sequence ID" value="NZ_CP118166.1"/>
</dbReference>
<comment type="similarity">
    <text evidence="1 2">Belongs to the UPF0301 (AlgH) family.</text>
</comment>
<dbReference type="Proteomes" id="UP001214043">
    <property type="component" value="Chromosome"/>
</dbReference>
<dbReference type="PANTHER" id="PTHR30327:SF1">
    <property type="entry name" value="UPF0301 PROTEIN YQGE"/>
    <property type="match status" value="1"/>
</dbReference>
<evidence type="ECO:0000256" key="2">
    <source>
        <dbReference type="HAMAP-Rule" id="MF_00758"/>
    </source>
</evidence>
<evidence type="ECO:0000313" key="3">
    <source>
        <dbReference type="EMBL" id="WDI31414.1"/>
    </source>
</evidence>
<dbReference type="Pfam" id="PF02622">
    <property type="entry name" value="DUF179"/>
    <property type="match status" value="1"/>
</dbReference>
<proteinExistence type="inferred from homology"/>
<keyword evidence="4" id="KW-1185">Reference proteome</keyword>
<gene>
    <name evidence="3" type="ORF">PUV54_15800</name>
</gene>
<sequence>MTEADHERENSEQDFLEGQILIAMPNMGDPRFDRSVILVCAHDEEHAMGVIVNKPLDDVDLAELLEQLKIEPQPGADETPVYFGGPVQTERGLVLHTLDYKIETTLALDDHFGLTASRDILVDIAGDEPKRAAPRKYLLAIGHAGWGPGQLEQEISMNAWAHCDADEEIIFNGAQESVWKRALSKLGVTSAMLSREWSSARDDGEPLN</sequence>
<protein>
    <recommendedName>
        <fullName evidence="2">UPF0301 protein PUV54_15800</fullName>
    </recommendedName>
</protein>
<dbReference type="HAMAP" id="MF_00758">
    <property type="entry name" value="UPF0301"/>
    <property type="match status" value="1"/>
</dbReference>
<evidence type="ECO:0000313" key="4">
    <source>
        <dbReference type="Proteomes" id="UP001214043"/>
    </source>
</evidence>
<organism evidence="3 4">
    <name type="scientific">Hyphococcus flavus</name>
    <dbReference type="NCBI Taxonomy" id="1866326"/>
    <lineage>
        <taxon>Bacteria</taxon>
        <taxon>Pseudomonadati</taxon>
        <taxon>Pseudomonadota</taxon>
        <taxon>Alphaproteobacteria</taxon>
        <taxon>Parvularculales</taxon>
        <taxon>Parvularculaceae</taxon>
        <taxon>Hyphococcus</taxon>
    </lineage>
</organism>
<reference evidence="3" key="1">
    <citation type="submission" date="2023-02" db="EMBL/GenBank/DDBJ databases">
        <title>Genome sequence of Hyphococcus flavus.</title>
        <authorList>
            <person name="Rong J.-C."/>
            <person name="Zhao Q."/>
            <person name="Yi M."/>
            <person name="Wu J.-Y."/>
        </authorList>
    </citation>
    <scope>NUCLEOTIDE SEQUENCE</scope>
    <source>
        <strain evidence="3">MCCC 1K03223</strain>
    </source>
</reference>
<dbReference type="InterPro" id="IPR003774">
    <property type="entry name" value="AlgH-like"/>
</dbReference>
<dbReference type="EMBL" id="CP118166">
    <property type="protein sequence ID" value="WDI31414.1"/>
    <property type="molecule type" value="Genomic_DNA"/>
</dbReference>